<dbReference type="InterPro" id="IPR050261">
    <property type="entry name" value="FrsA_esterase"/>
</dbReference>
<dbReference type="Gene3D" id="3.40.50.1820">
    <property type="entry name" value="alpha/beta hydrolase"/>
    <property type="match status" value="1"/>
</dbReference>
<keyword evidence="1" id="KW-0732">Signal</keyword>
<name>A0A1H6C7K5_9SPHI</name>
<dbReference type="AlphaFoldDB" id="A0A1H6C7K5"/>
<feature type="chain" id="PRO_5009294564" description="Acetyl xylan esterase (AXE1)" evidence="1">
    <location>
        <begin position="23"/>
        <end position="461"/>
    </location>
</feature>
<dbReference type="InterPro" id="IPR029058">
    <property type="entry name" value="AB_hydrolase_fold"/>
</dbReference>
<proteinExistence type="predicted"/>
<protein>
    <recommendedName>
        <fullName evidence="4">Acetyl xylan esterase (AXE1)</fullName>
    </recommendedName>
</protein>
<reference evidence="3" key="1">
    <citation type="submission" date="2016-10" db="EMBL/GenBank/DDBJ databases">
        <authorList>
            <person name="Varghese N."/>
            <person name="Submissions S."/>
        </authorList>
    </citation>
    <scope>NUCLEOTIDE SEQUENCE [LARGE SCALE GENOMIC DNA]</scope>
    <source>
        <strain evidence="3">DSM 22361</strain>
    </source>
</reference>
<feature type="signal peptide" evidence="1">
    <location>
        <begin position="1"/>
        <end position="22"/>
    </location>
</feature>
<dbReference type="SUPFAM" id="SSF53474">
    <property type="entry name" value="alpha/beta-Hydrolases"/>
    <property type="match status" value="1"/>
</dbReference>
<dbReference type="PANTHER" id="PTHR22946:SF8">
    <property type="entry name" value="ACETYL XYLAN ESTERASE DOMAIN-CONTAINING PROTEIN"/>
    <property type="match status" value="1"/>
</dbReference>
<accession>A0A1H6C7K5</accession>
<sequence>MKNNVSVFLFLLGMCFHHLTYAQTVESKFQQPLKEVLDEIEERFQVTIKYNDNQVEGKVVTYAFWRFRPDVDLTLQQVLAPLDMKVNKEGPGRYKLKEFEYHRWKEEDGWAFLQHLSSQYNDRSSWELRRDSLIPALRKALKLDPLPAIGNTKPILSKKRQFNGYSVENFALELLPGVYVNGSIYRPLKYNGKVPVVLSPDGHWGGHRFRKDAQIRFGMLAKMGMVAVSYDLFAWGESLLQFKSEDHQRSLALTYQILSGIRILDFMLSDPSIDRHRVGICGGSGGGNQAGLLTAIEPRITLSIPVVSLSSYHFGGCPCESGLPIHAVGKGTNNVEIAAMAAPRPMLVVSDGKDWTAHAQEHDFPYLKRVYGFYNAADQVANVHLTAEGHDFGYNKRKAVYDFLIQHFNLEAKGIKQKSGEYDESSIVVEEKEALYSFGANGELLPKNAIKGYDKLEILLP</sequence>
<evidence type="ECO:0008006" key="4">
    <source>
        <dbReference type="Google" id="ProtNLM"/>
    </source>
</evidence>
<keyword evidence="3" id="KW-1185">Reference proteome</keyword>
<organism evidence="2 3">
    <name type="scientific">Sphingobacterium lactis</name>
    <dbReference type="NCBI Taxonomy" id="797291"/>
    <lineage>
        <taxon>Bacteria</taxon>
        <taxon>Pseudomonadati</taxon>
        <taxon>Bacteroidota</taxon>
        <taxon>Sphingobacteriia</taxon>
        <taxon>Sphingobacteriales</taxon>
        <taxon>Sphingobacteriaceae</taxon>
        <taxon>Sphingobacterium</taxon>
    </lineage>
</organism>
<evidence type="ECO:0000256" key="1">
    <source>
        <dbReference type="SAM" id="SignalP"/>
    </source>
</evidence>
<evidence type="ECO:0000313" key="3">
    <source>
        <dbReference type="Proteomes" id="UP000236731"/>
    </source>
</evidence>
<evidence type="ECO:0000313" key="2">
    <source>
        <dbReference type="EMBL" id="SEG68346.1"/>
    </source>
</evidence>
<dbReference type="Proteomes" id="UP000236731">
    <property type="component" value="Unassembled WGS sequence"/>
</dbReference>
<dbReference type="ESTHER" id="9sphi-a0a1h6c7k5">
    <property type="family name" value="Pectin_methylesterase"/>
</dbReference>
<dbReference type="RefSeq" id="WP_234993265.1">
    <property type="nucleotide sequence ID" value="NZ_CP049246.1"/>
</dbReference>
<dbReference type="EMBL" id="FNUT01000013">
    <property type="protein sequence ID" value="SEG68346.1"/>
    <property type="molecule type" value="Genomic_DNA"/>
</dbReference>
<gene>
    <name evidence="2" type="ORF">SAMN05421877_11385</name>
</gene>
<dbReference type="PANTHER" id="PTHR22946">
    <property type="entry name" value="DIENELACTONE HYDROLASE DOMAIN-CONTAINING PROTEIN-RELATED"/>
    <property type="match status" value="1"/>
</dbReference>